<dbReference type="SUPFAM" id="SSF55920">
    <property type="entry name" value="Creatinase/aminopeptidase"/>
    <property type="match status" value="1"/>
</dbReference>
<dbReference type="SUPFAM" id="SSF53092">
    <property type="entry name" value="Creatinase/prolidase N-terminal domain"/>
    <property type="match status" value="1"/>
</dbReference>
<dbReference type="Pfam" id="PF00557">
    <property type="entry name" value="Peptidase_M24"/>
    <property type="match status" value="1"/>
</dbReference>
<proteinExistence type="inferred from homology"/>
<dbReference type="GO" id="GO:0070006">
    <property type="term" value="F:metalloaminopeptidase activity"/>
    <property type="evidence" value="ECO:0007669"/>
    <property type="project" value="InterPro"/>
</dbReference>
<dbReference type="VEuPathDB" id="FungiDB:SeMB42_g07875"/>
<keyword evidence="5" id="KW-0464">Manganese</keyword>
<keyword evidence="3" id="KW-0479">Metal-binding</keyword>
<keyword evidence="4" id="KW-0378">Hydrolase</keyword>
<dbReference type="PANTHER" id="PTHR43226:SF1">
    <property type="entry name" value="XAA-PRO DIPEPTIDASE"/>
    <property type="match status" value="1"/>
</dbReference>
<dbReference type="InterPro" id="IPR007865">
    <property type="entry name" value="Aminopep_P_N"/>
</dbReference>
<evidence type="ECO:0000313" key="8">
    <source>
        <dbReference type="EMBL" id="TPX42572.1"/>
    </source>
</evidence>
<name>A0A507BZL7_9FUNG</name>
<dbReference type="Proteomes" id="UP000317494">
    <property type="component" value="Unassembled WGS sequence"/>
</dbReference>
<dbReference type="InterPro" id="IPR036005">
    <property type="entry name" value="Creatinase/aminopeptidase-like"/>
</dbReference>
<keyword evidence="9" id="KW-1185">Reference proteome</keyword>
<evidence type="ECO:0000256" key="1">
    <source>
        <dbReference type="ARBA" id="ARBA00001936"/>
    </source>
</evidence>
<dbReference type="EMBL" id="QEAN01000660">
    <property type="protein sequence ID" value="TPX30713.1"/>
    <property type="molecule type" value="Genomic_DNA"/>
</dbReference>
<gene>
    <name evidence="8" type="ORF">SeLEV6574_g05522</name>
    <name evidence="7" type="ORF">SeMB42_g07875</name>
</gene>
<evidence type="ECO:0000259" key="6">
    <source>
        <dbReference type="SMART" id="SM01011"/>
    </source>
</evidence>
<evidence type="ECO:0000256" key="4">
    <source>
        <dbReference type="ARBA" id="ARBA00022801"/>
    </source>
</evidence>
<dbReference type="CDD" id="cd01087">
    <property type="entry name" value="Prolidase"/>
    <property type="match status" value="1"/>
</dbReference>
<dbReference type="GO" id="GO:0006508">
    <property type="term" value="P:proteolysis"/>
    <property type="evidence" value="ECO:0007669"/>
    <property type="project" value="TreeGrafter"/>
</dbReference>
<dbReference type="InterPro" id="IPR029149">
    <property type="entry name" value="Creatin/AminoP/Spt16_N"/>
</dbReference>
<evidence type="ECO:0000256" key="3">
    <source>
        <dbReference type="ARBA" id="ARBA00022723"/>
    </source>
</evidence>
<dbReference type="InterPro" id="IPR000994">
    <property type="entry name" value="Pept_M24"/>
</dbReference>
<dbReference type="GO" id="GO:0030145">
    <property type="term" value="F:manganese ion binding"/>
    <property type="evidence" value="ECO:0007669"/>
    <property type="project" value="InterPro"/>
</dbReference>
<evidence type="ECO:0000313" key="7">
    <source>
        <dbReference type="EMBL" id="TPX30713.1"/>
    </source>
</evidence>
<dbReference type="STRING" id="286115.A0A507BZL7"/>
<dbReference type="Proteomes" id="UP000320475">
    <property type="component" value="Unassembled WGS sequence"/>
</dbReference>
<dbReference type="Gene3D" id="3.40.350.10">
    <property type="entry name" value="Creatinase/prolidase N-terminal domain"/>
    <property type="match status" value="1"/>
</dbReference>
<organism evidence="7 9">
    <name type="scientific">Synchytrium endobioticum</name>
    <dbReference type="NCBI Taxonomy" id="286115"/>
    <lineage>
        <taxon>Eukaryota</taxon>
        <taxon>Fungi</taxon>
        <taxon>Fungi incertae sedis</taxon>
        <taxon>Chytridiomycota</taxon>
        <taxon>Chytridiomycota incertae sedis</taxon>
        <taxon>Chytridiomycetes</taxon>
        <taxon>Synchytriales</taxon>
        <taxon>Synchytriaceae</taxon>
        <taxon>Synchytrium</taxon>
    </lineage>
</organism>
<accession>A0A507BZL7</accession>
<dbReference type="PANTHER" id="PTHR43226">
    <property type="entry name" value="XAA-PRO AMINOPEPTIDASE 3"/>
    <property type="match status" value="1"/>
</dbReference>
<feature type="domain" description="Aminopeptidase P N-terminal" evidence="6">
    <location>
        <begin position="16"/>
        <end position="149"/>
    </location>
</feature>
<evidence type="ECO:0000256" key="2">
    <source>
        <dbReference type="ARBA" id="ARBA00008766"/>
    </source>
</evidence>
<dbReference type="SMART" id="SM01011">
    <property type="entry name" value="AMP_N"/>
    <property type="match status" value="1"/>
</dbReference>
<dbReference type="AlphaFoldDB" id="A0A507BZL7"/>
<comment type="caution">
    <text evidence="7">The sequence shown here is derived from an EMBL/GenBank/DDBJ whole genome shotgun (WGS) entry which is preliminary data.</text>
</comment>
<dbReference type="Gene3D" id="3.90.230.10">
    <property type="entry name" value="Creatinase/methionine aminopeptidase superfamily"/>
    <property type="match status" value="1"/>
</dbReference>
<comment type="cofactor">
    <cofactor evidence="1">
        <name>Mn(2+)</name>
        <dbReference type="ChEBI" id="CHEBI:29035"/>
    </cofactor>
</comment>
<dbReference type="EMBL" id="QEAM01000264">
    <property type="protein sequence ID" value="TPX42572.1"/>
    <property type="molecule type" value="Genomic_DNA"/>
</dbReference>
<dbReference type="Pfam" id="PF05195">
    <property type="entry name" value="AMP_N"/>
    <property type="match status" value="1"/>
</dbReference>
<dbReference type="OrthoDB" id="10261878at2759"/>
<sequence length="475" mass="53643">MATKNDWTPNNFYEPYIKEAARHREKVVKELLKQGAANEGAIYLVGNRSTWRKWSDVAQDFRQESFFYYVTGCEEPNYHVIIDIPTLETHLIIPRFEADYALWHGKPPTLAQAKEIYGADYCHYDDEMVALLCKVNGMVHVMDGEDVSALEGKAVVETKHLRWAMSEARVVKSELEIEMMRKAARISGNAHIACMKYVKPGKASEMQMHALFGYECFRHGCPHQAYSPICAGGCCASVLHYVRNDRDISPQPDSLILMDCGCEFHTYSSDITRTYPIGGKFTGEAKIVYEIVLQAQKAVLREIKAGVDWEDMHRLANRVICEGLQKCGILKGSTDELIENFVPVVFFPHGLGHLLGQEVHDVGGYPPGTVPIDEPGIRNLRMRRKLVPGMCVTVEPGVYFNVDMIEPALRDPQVGRFIDRDVLDRFRGVGGVRIEDDLVITEDGYESLSCWIAKEIEDIEAVMAKDDLCASKREK</sequence>
<reference evidence="9 10" key="1">
    <citation type="journal article" date="2019" name="Sci. Rep.">
        <title>Comparative genomics of chytrid fungi reveal insights into the obligate biotrophic and pathogenic lifestyle of Synchytrium endobioticum.</title>
        <authorList>
            <person name="van de Vossenberg B.T.L.H."/>
            <person name="Warris S."/>
            <person name="Nguyen H.D.T."/>
            <person name="van Gent-Pelzer M.P.E."/>
            <person name="Joly D.L."/>
            <person name="van de Geest H.C."/>
            <person name="Bonants P.J.M."/>
            <person name="Smith D.S."/>
            <person name="Levesque C.A."/>
            <person name="van der Lee T.A.J."/>
        </authorList>
    </citation>
    <scope>NUCLEOTIDE SEQUENCE [LARGE SCALE GENOMIC DNA]</scope>
    <source>
        <strain evidence="8 10">LEV6574</strain>
        <strain evidence="7 9">MB42</strain>
    </source>
</reference>
<comment type="similarity">
    <text evidence="2">Belongs to the peptidase M24B family.</text>
</comment>
<evidence type="ECO:0000313" key="10">
    <source>
        <dbReference type="Proteomes" id="UP000320475"/>
    </source>
</evidence>
<evidence type="ECO:0000313" key="9">
    <source>
        <dbReference type="Proteomes" id="UP000317494"/>
    </source>
</evidence>
<dbReference type="FunFam" id="3.90.230.10:FF:000002">
    <property type="entry name" value="Xaa-Pro aminopeptidase 3"/>
    <property type="match status" value="1"/>
</dbReference>
<dbReference type="InterPro" id="IPR052433">
    <property type="entry name" value="X-Pro_dipept-like"/>
</dbReference>
<evidence type="ECO:0000256" key="5">
    <source>
        <dbReference type="ARBA" id="ARBA00023211"/>
    </source>
</evidence>
<protein>
    <recommendedName>
        <fullName evidence="6">Aminopeptidase P N-terminal domain-containing protein</fullName>
    </recommendedName>
</protein>